<accession>A0A3M9MUX7</accession>
<dbReference type="CDD" id="cd18622">
    <property type="entry name" value="GH32_Inu-like"/>
    <property type="match status" value="1"/>
</dbReference>
<dbReference type="GO" id="GO:0004575">
    <property type="term" value="F:sucrose alpha-glucosidase activity"/>
    <property type="evidence" value="ECO:0007669"/>
    <property type="project" value="TreeGrafter"/>
</dbReference>
<dbReference type="InterPro" id="IPR018053">
    <property type="entry name" value="Glyco_hydro_32_AS"/>
</dbReference>
<dbReference type="EMBL" id="RJJD01000003">
    <property type="protein sequence ID" value="RNI28995.1"/>
    <property type="molecule type" value="Genomic_DNA"/>
</dbReference>
<dbReference type="InterPro" id="IPR023296">
    <property type="entry name" value="Glyco_hydro_beta-prop_sf"/>
</dbReference>
<dbReference type="PANTHER" id="PTHR42800">
    <property type="entry name" value="EXOINULINASE INUD (AFU_ORTHOLOGUE AFUA_5G00480)"/>
    <property type="match status" value="1"/>
</dbReference>
<keyword evidence="4 5" id="KW-0326">Glycosidase</keyword>
<dbReference type="SMART" id="SM00640">
    <property type="entry name" value="Glyco_32"/>
    <property type="match status" value="1"/>
</dbReference>
<feature type="domain" description="Glycosyl hydrolase family 32 N-terminal" evidence="6">
    <location>
        <begin position="16"/>
        <end position="331"/>
    </location>
</feature>
<evidence type="ECO:0000256" key="4">
    <source>
        <dbReference type="ARBA" id="ARBA00023295"/>
    </source>
</evidence>
<dbReference type="SUPFAM" id="SSF49899">
    <property type="entry name" value="Concanavalin A-like lectins/glucanases"/>
    <property type="match status" value="1"/>
</dbReference>
<evidence type="ECO:0000256" key="3">
    <source>
        <dbReference type="ARBA" id="ARBA00023277"/>
    </source>
</evidence>
<evidence type="ECO:0000256" key="1">
    <source>
        <dbReference type="ARBA" id="ARBA00009902"/>
    </source>
</evidence>
<gene>
    <name evidence="8" type="ORF">EFB08_06050</name>
</gene>
<evidence type="ECO:0000259" key="6">
    <source>
        <dbReference type="Pfam" id="PF00251"/>
    </source>
</evidence>
<dbReference type="InterPro" id="IPR001362">
    <property type="entry name" value="Glyco_hydro_32"/>
</dbReference>
<dbReference type="PROSITE" id="PS00609">
    <property type="entry name" value="GLYCOSYL_HYDROL_F32"/>
    <property type="match status" value="1"/>
</dbReference>
<feature type="domain" description="Glycosyl hydrolase family 32 C-terminal" evidence="7">
    <location>
        <begin position="334"/>
        <end position="477"/>
    </location>
</feature>
<evidence type="ECO:0000256" key="2">
    <source>
        <dbReference type="ARBA" id="ARBA00022801"/>
    </source>
</evidence>
<dbReference type="SUPFAM" id="SSF75005">
    <property type="entry name" value="Arabinanase/levansucrase/invertase"/>
    <property type="match status" value="1"/>
</dbReference>
<organism evidence="8 9">
    <name type="scientific">Rufibacter latericius</name>
    <dbReference type="NCBI Taxonomy" id="2487040"/>
    <lineage>
        <taxon>Bacteria</taxon>
        <taxon>Pseudomonadati</taxon>
        <taxon>Bacteroidota</taxon>
        <taxon>Cytophagia</taxon>
        <taxon>Cytophagales</taxon>
        <taxon>Hymenobacteraceae</taxon>
        <taxon>Rufibacter</taxon>
    </lineage>
</organism>
<dbReference type="Gene3D" id="2.115.10.20">
    <property type="entry name" value="Glycosyl hydrolase domain, family 43"/>
    <property type="match status" value="1"/>
</dbReference>
<dbReference type="GO" id="GO:0005737">
    <property type="term" value="C:cytoplasm"/>
    <property type="evidence" value="ECO:0007669"/>
    <property type="project" value="TreeGrafter"/>
</dbReference>
<evidence type="ECO:0000256" key="5">
    <source>
        <dbReference type="RuleBase" id="RU362110"/>
    </source>
</evidence>
<keyword evidence="2 5" id="KW-0378">Hydrolase</keyword>
<dbReference type="InterPro" id="IPR013148">
    <property type="entry name" value="Glyco_hydro_32_N"/>
</dbReference>
<evidence type="ECO:0000313" key="8">
    <source>
        <dbReference type="EMBL" id="RNI28995.1"/>
    </source>
</evidence>
<protein>
    <submittedName>
        <fullName evidence="8">Glycoside hydrolase family 32 protein</fullName>
    </submittedName>
</protein>
<dbReference type="AlphaFoldDB" id="A0A3M9MUX7"/>
<comment type="similarity">
    <text evidence="1 5">Belongs to the glycosyl hydrolase 32 family.</text>
</comment>
<dbReference type="Proteomes" id="UP000272117">
    <property type="component" value="Unassembled WGS sequence"/>
</dbReference>
<dbReference type="InterPro" id="IPR013320">
    <property type="entry name" value="ConA-like_dom_sf"/>
</dbReference>
<reference evidence="8 9" key="1">
    <citation type="submission" date="2018-11" db="EMBL/GenBank/DDBJ databases">
        <title>Rufibacter latericius sp. nov., isolated from water in Baiyang Lake.</title>
        <authorList>
            <person name="Yang Y."/>
        </authorList>
    </citation>
    <scope>NUCLEOTIDE SEQUENCE [LARGE SCALE GENOMIC DNA]</scope>
    <source>
        <strain evidence="8 9">R-22-1c-1</strain>
    </source>
</reference>
<dbReference type="Pfam" id="PF00251">
    <property type="entry name" value="Glyco_hydro_32N"/>
    <property type="match status" value="1"/>
</dbReference>
<dbReference type="GO" id="GO:0005987">
    <property type="term" value="P:sucrose catabolic process"/>
    <property type="evidence" value="ECO:0007669"/>
    <property type="project" value="TreeGrafter"/>
</dbReference>
<evidence type="ECO:0000313" key="9">
    <source>
        <dbReference type="Proteomes" id="UP000272117"/>
    </source>
</evidence>
<dbReference type="Pfam" id="PF08244">
    <property type="entry name" value="Glyco_hydro_32C"/>
    <property type="match status" value="1"/>
</dbReference>
<keyword evidence="3" id="KW-0119">Carbohydrate metabolism</keyword>
<keyword evidence="9" id="KW-1185">Reference proteome</keyword>
<name>A0A3M9MUX7_9BACT</name>
<dbReference type="InterPro" id="IPR013189">
    <property type="entry name" value="Glyco_hydro_32_C"/>
</dbReference>
<dbReference type="RefSeq" id="WP_123126053.1">
    <property type="nucleotide sequence ID" value="NZ_RJJD01000003.1"/>
</dbReference>
<dbReference type="PANTHER" id="PTHR42800:SF1">
    <property type="entry name" value="EXOINULINASE INUD (AFU_ORTHOLOGUE AFUA_5G00480)"/>
    <property type="match status" value="1"/>
</dbReference>
<dbReference type="FunFam" id="2.115.10.20:FF:000003">
    <property type="entry name" value="Levanbiose-producing levanase"/>
    <property type="match status" value="1"/>
</dbReference>
<dbReference type="OrthoDB" id="9759709at2"/>
<dbReference type="Gene3D" id="2.60.120.560">
    <property type="entry name" value="Exo-inulinase, domain 1"/>
    <property type="match status" value="1"/>
</dbReference>
<comment type="caution">
    <text evidence="8">The sequence shown here is derived from an EMBL/GenBank/DDBJ whole genome shotgun (WGS) entry which is preliminary data.</text>
</comment>
<sequence length="503" mass="56559">MAETKKQGEPHRLQYHFTPPSKWMNDPNGMVYHKGEYHLFYQHNPGGTTWGPMHWGHAISKDMVSWEHLPIALFPDENGTIFSGSAVIDENNTSGLGTKANPPMVAIYTYHNEKLEKAGRTDYQTQGLAFSLDNGRTWKKYDKNPVLKNPGIRDFRDPKVSWNEKAGQWVMTLAVLDHIEFYGSKNLTEWTKLSEFGKNSGAHGGVWECPDLFPLKVNGQEKWVLLVSINPGGPNKGSATQYFLGDFDGKTFKNDNPEQTTFWVDYGTDNYAGVTWDNIPKSDGRRLFLGWMSNWLYANEVPTGTWRSANTLPRELKLVQTPEGIRLVSEPVKELQKLRVNTTTLKAQPVSGPLDLSSQYKLNSPLQELDLNLDVSQAQEITVRFSNTKGEHLDVGYSVSRKEMFIDRTKAGKIDFKDTFPGRHTAPLTLENGKLNLHLFLDVASVEVFANGGRAVMTDIFFPNEDFTKVELISSGPVQLLESKAYKMKPSMKSASGLTMGAK</sequence>
<evidence type="ECO:0000259" key="7">
    <source>
        <dbReference type="Pfam" id="PF08244"/>
    </source>
</evidence>
<proteinExistence type="inferred from homology"/>